<dbReference type="SUPFAM" id="SSF46785">
    <property type="entry name" value="Winged helix' DNA-binding domain"/>
    <property type="match status" value="1"/>
</dbReference>
<dbReference type="GO" id="GO:0003700">
    <property type="term" value="F:DNA-binding transcription factor activity"/>
    <property type="evidence" value="ECO:0007669"/>
    <property type="project" value="TreeGrafter"/>
</dbReference>
<dbReference type="GO" id="GO:0003677">
    <property type="term" value="F:DNA binding"/>
    <property type="evidence" value="ECO:0007669"/>
    <property type="project" value="UniProtKB-KW"/>
</dbReference>
<comment type="caution">
    <text evidence="2">The sequence shown here is derived from an EMBL/GenBank/DDBJ whole genome shotgun (WGS) entry which is preliminary data.</text>
</comment>
<name>A0A7C4CCZ3_9BACT</name>
<proteinExistence type="predicted"/>
<dbReference type="InterPro" id="IPR000944">
    <property type="entry name" value="Tscrpt_reg_Rrf2"/>
</dbReference>
<gene>
    <name evidence="2" type="ORF">ENT77_02400</name>
</gene>
<dbReference type="InterPro" id="IPR036390">
    <property type="entry name" value="WH_DNA-bd_sf"/>
</dbReference>
<dbReference type="InterPro" id="IPR030489">
    <property type="entry name" value="TR_Rrf2-type_CS"/>
</dbReference>
<reference evidence="2" key="1">
    <citation type="journal article" date="2020" name="mSystems">
        <title>Genome- and Community-Level Interaction Insights into Carbon Utilization and Element Cycling Functions of Hydrothermarchaeota in Hydrothermal Sediment.</title>
        <authorList>
            <person name="Zhou Z."/>
            <person name="Liu Y."/>
            <person name="Xu W."/>
            <person name="Pan J."/>
            <person name="Luo Z.H."/>
            <person name="Li M."/>
        </authorList>
    </citation>
    <scope>NUCLEOTIDE SEQUENCE [LARGE SCALE GENOMIC DNA]</scope>
    <source>
        <strain evidence="2">SpSt-609</strain>
    </source>
</reference>
<dbReference type="PROSITE" id="PS01332">
    <property type="entry name" value="HTH_RRF2_1"/>
    <property type="match status" value="1"/>
</dbReference>
<dbReference type="PANTHER" id="PTHR33221:SF5">
    <property type="entry name" value="HTH-TYPE TRANSCRIPTIONAL REGULATOR ISCR"/>
    <property type="match status" value="1"/>
</dbReference>
<sequence>MAITMKSEYAIKIMLLIGLQEKRVTAREIVNNCREKLPLEFTEKILADLTRHGLLKAYRGRSGGYELSKKLSEITIYDIVSSVDNPQETVRCFVKINEETSTPETCAVNNIWETITKKIEETLKSVTLEKLVNDYKAMCKQFESVKTPKKYTQKAR</sequence>
<keyword evidence="1" id="KW-0238">DNA-binding</keyword>
<dbReference type="EMBL" id="DSZY01000012">
    <property type="protein sequence ID" value="HGU40034.1"/>
    <property type="molecule type" value="Genomic_DNA"/>
</dbReference>
<dbReference type="GO" id="GO:0005829">
    <property type="term" value="C:cytosol"/>
    <property type="evidence" value="ECO:0007669"/>
    <property type="project" value="TreeGrafter"/>
</dbReference>
<dbReference type="InterPro" id="IPR036388">
    <property type="entry name" value="WH-like_DNA-bd_sf"/>
</dbReference>
<dbReference type="NCBIfam" id="TIGR00738">
    <property type="entry name" value="rrf2_super"/>
    <property type="match status" value="1"/>
</dbReference>
<evidence type="ECO:0000313" key="2">
    <source>
        <dbReference type="EMBL" id="HGU40034.1"/>
    </source>
</evidence>
<dbReference type="Gene3D" id="1.10.10.10">
    <property type="entry name" value="Winged helix-like DNA-binding domain superfamily/Winged helix DNA-binding domain"/>
    <property type="match status" value="1"/>
</dbReference>
<dbReference type="PANTHER" id="PTHR33221">
    <property type="entry name" value="WINGED HELIX-TURN-HELIX TRANSCRIPTIONAL REGULATOR, RRF2 FAMILY"/>
    <property type="match status" value="1"/>
</dbReference>
<dbReference type="AlphaFoldDB" id="A0A7C4CCZ3"/>
<dbReference type="Pfam" id="PF02082">
    <property type="entry name" value="Rrf2"/>
    <property type="match status" value="1"/>
</dbReference>
<organism evidence="2">
    <name type="scientific">Fervidobacterium thailandense</name>
    <dbReference type="NCBI Taxonomy" id="1008305"/>
    <lineage>
        <taxon>Bacteria</taxon>
        <taxon>Thermotogati</taxon>
        <taxon>Thermotogota</taxon>
        <taxon>Thermotogae</taxon>
        <taxon>Thermotogales</taxon>
        <taxon>Fervidobacteriaceae</taxon>
        <taxon>Fervidobacterium</taxon>
    </lineage>
</organism>
<accession>A0A7C4CCZ3</accession>
<protein>
    <submittedName>
        <fullName evidence="2">Rrf2 family transcriptional regulator</fullName>
    </submittedName>
</protein>
<dbReference type="PROSITE" id="PS51197">
    <property type="entry name" value="HTH_RRF2_2"/>
    <property type="match status" value="1"/>
</dbReference>
<evidence type="ECO:0000256" key="1">
    <source>
        <dbReference type="ARBA" id="ARBA00023125"/>
    </source>
</evidence>